<dbReference type="EMBL" id="BAAANB010000240">
    <property type="protein sequence ID" value="GAA1507237.1"/>
    <property type="molecule type" value="Genomic_DNA"/>
</dbReference>
<evidence type="ECO:0000313" key="2">
    <source>
        <dbReference type="Proteomes" id="UP001501285"/>
    </source>
</evidence>
<protein>
    <recommendedName>
        <fullName evidence="3">DUF4232 domain-containing protein</fullName>
    </recommendedName>
</protein>
<keyword evidence="2" id="KW-1185">Reference proteome</keyword>
<dbReference type="Proteomes" id="UP001501285">
    <property type="component" value="Unassembled WGS sequence"/>
</dbReference>
<sequence length="180" mass="18734">MAPEGQVRSGGTVAGMSVHPGLVVDYRLTNTGTKPVLAYDVVPQELGSGTLPVNVDVQHAWVYEQSGVLRISKQGFATAPNVRFVAAPVMGGHVIAPGASVTGRAYAVWPLVLDVPGESFSAPRQRVNPAVGQWQFCVQVDGRTDQARPSAVGGGVVQAPVRAPEGDELVCTGPAAMPIR</sequence>
<evidence type="ECO:0000313" key="1">
    <source>
        <dbReference type="EMBL" id="GAA1507237.1"/>
    </source>
</evidence>
<gene>
    <name evidence="1" type="ORF">GCM10009740_41000</name>
</gene>
<accession>A0ABN1ZY49</accession>
<proteinExistence type="predicted"/>
<organism evidence="1 2">
    <name type="scientific">Terrabacter terrae</name>
    <dbReference type="NCBI Taxonomy" id="318434"/>
    <lineage>
        <taxon>Bacteria</taxon>
        <taxon>Bacillati</taxon>
        <taxon>Actinomycetota</taxon>
        <taxon>Actinomycetes</taxon>
        <taxon>Micrococcales</taxon>
        <taxon>Intrasporangiaceae</taxon>
        <taxon>Terrabacter</taxon>
    </lineage>
</organism>
<evidence type="ECO:0008006" key="3">
    <source>
        <dbReference type="Google" id="ProtNLM"/>
    </source>
</evidence>
<reference evidence="2" key="1">
    <citation type="journal article" date="2019" name="Int. J. Syst. Evol. Microbiol.">
        <title>The Global Catalogue of Microorganisms (GCM) 10K type strain sequencing project: providing services to taxonomists for standard genome sequencing and annotation.</title>
        <authorList>
            <consortium name="The Broad Institute Genomics Platform"/>
            <consortium name="The Broad Institute Genome Sequencing Center for Infectious Disease"/>
            <person name="Wu L."/>
            <person name="Ma J."/>
        </authorList>
    </citation>
    <scope>NUCLEOTIDE SEQUENCE [LARGE SCALE GENOMIC DNA]</scope>
    <source>
        <strain evidence="2">JCM 14283</strain>
    </source>
</reference>
<comment type="caution">
    <text evidence="1">The sequence shown here is derived from an EMBL/GenBank/DDBJ whole genome shotgun (WGS) entry which is preliminary data.</text>
</comment>
<name>A0ABN1ZY49_9MICO</name>